<feature type="region of interest" description="Disordered" evidence="6">
    <location>
        <begin position="53"/>
        <end position="86"/>
    </location>
</feature>
<keyword evidence="2" id="KW-0805">Transcription regulation</keyword>
<evidence type="ECO:0000256" key="3">
    <source>
        <dbReference type="ARBA" id="ARBA00023163"/>
    </source>
</evidence>
<dbReference type="SMART" id="SM00426">
    <property type="entry name" value="TEA"/>
    <property type="match status" value="1"/>
</dbReference>
<sequence>MLVDAFDTRHSTRCDNVYKSAIQQLTLQSYAVTFTQRTSGALAAGTIASPWSAAAGAPDTNGSGGPDAKHLDVGDASDDEKDLSAADAEGVWSPDIEQSFQEALAIYPPCGRRKIILSDEGKMYGESGRARVT</sequence>
<evidence type="ECO:0000256" key="6">
    <source>
        <dbReference type="SAM" id="MobiDB-lite"/>
    </source>
</evidence>
<evidence type="ECO:0000256" key="2">
    <source>
        <dbReference type="ARBA" id="ARBA00023015"/>
    </source>
</evidence>
<organism evidence="8 9">
    <name type="scientific">Papilio machaon</name>
    <name type="common">Old World swallowtail butterfly</name>
    <dbReference type="NCBI Taxonomy" id="76193"/>
    <lineage>
        <taxon>Eukaryota</taxon>
        <taxon>Metazoa</taxon>
        <taxon>Ecdysozoa</taxon>
        <taxon>Arthropoda</taxon>
        <taxon>Hexapoda</taxon>
        <taxon>Insecta</taxon>
        <taxon>Pterygota</taxon>
        <taxon>Neoptera</taxon>
        <taxon>Endopterygota</taxon>
        <taxon>Lepidoptera</taxon>
        <taxon>Glossata</taxon>
        <taxon>Ditrysia</taxon>
        <taxon>Papilionoidea</taxon>
        <taxon>Papilionidae</taxon>
        <taxon>Papilioninae</taxon>
        <taxon>Papilio</taxon>
    </lineage>
</organism>
<dbReference type="GO" id="GO:0048568">
    <property type="term" value="P:embryonic organ development"/>
    <property type="evidence" value="ECO:0007669"/>
    <property type="project" value="TreeGrafter"/>
</dbReference>
<keyword evidence="4" id="KW-0539">Nucleus</keyword>
<evidence type="ECO:0000313" key="8">
    <source>
        <dbReference type="EMBL" id="KPJ15280.1"/>
    </source>
</evidence>
<dbReference type="PANTHER" id="PTHR11834">
    <property type="entry name" value="TRANSCRIPTIONAL ENHANCER FACTOR TEF RELATED"/>
    <property type="match status" value="1"/>
</dbReference>
<protein>
    <submittedName>
        <fullName evidence="8">Protein scalloped</fullName>
    </submittedName>
</protein>
<name>A0A194RDC3_PAPMA</name>
<gene>
    <name evidence="8" type="ORF">RR48_09307</name>
</gene>
<dbReference type="GO" id="GO:0005667">
    <property type="term" value="C:transcription regulator complex"/>
    <property type="evidence" value="ECO:0007669"/>
    <property type="project" value="TreeGrafter"/>
</dbReference>
<dbReference type="Pfam" id="PF01285">
    <property type="entry name" value="TEA"/>
    <property type="match status" value="1"/>
</dbReference>
<evidence type="ECO:0000256" key="4">
    <source>
        <dbReference type="ARBA" id="ARBA00023242"/>
    </source>
</evidence>
<dbReference type="InterPro" id="IPR000818">
    <property type="entry name" value="TEA/ATTS_dom"/>
</dbReference>
<evidence type="ECO:0000259" key="7">
    <source>
        <dbReference type="PROSITE" id="PS51088"/>
    </source>
</evidence>
<reference evidence="8 9" key="1">
    <citation type="journal article" date="2015" name="Nat. Commun.">
        <title>Outbred genome sequencing and CRISPR/Cas9 gene editing in butterflies.</title>
        <authorList>
            <person name="Li X."/>
            <person name="Fan D."/>
            <person name="Zhang W."/>
            <person name="Liu G."/>
            <person name="Zhang L."/>
            <person name="Zhao L."/>
            <person name="Fang X."/>
            <person name="Chen L."/>
            <person name="Dong Y."/>
            <person name="Chen Y."/>
            <person name="Ding Y."/>
            <person name="Zhao R."/>
            <person name="Feng M."/>
            <person name="Zhu Y."/>
            <person name="Feng Y."/>
            <person name="Jiang X."/>
            <person name="Zhu D."/>
            <person name="Xiang H."/>
            <person name="Feng X."/>
            <person name="Li S."/>
            <person name="Wang J."/>
            <person name="Zhang G."/>
            <person name="Kronforst M.R."/>
            <person name="Wang W."/>
        </authorList>
    </citation>
    <scope>NUCLEOTIDE SEQUENCE [LARGE SCALE GENOMIC DNA]</scope>
    <source>
        <strain evidence="8">Ya'a_city_454_Pm</strain>
        <tissue evidence="8">Whole body</tissue>
    </source>
</reference>
<dbReference type="PANTHER" id="PTHR11834:SF0">
    <property type="entry name" value="PROTEIN SCALLOPED"/>
    <property type="match status" value="1"/>
</dbReference>
<evidence type="ECO:0000256" key="1">
    <source>
        <dbReference type="ARBA" id="ARBA00004123"/>
    </source>
</evidence>
<comment type="subcellular location">
    <subcellularLocation>
        <location evidence="1">Nucleus</location>
    </subcellularLocation>
</comment>
<keyword evidence="3" id="KW-0804">Transcription</keyword>
<dbReference type="EMBL" id="KQ460397">
    <property type="protein sequence ID" value="KPJ15280.1"/>
    <property type="molecule type" value="Genomic_DNA"/>
</dbReference>
<accession>A0A194RDC3</accession>
<dbReference type="PROSITE" id="PS51088">
    <property type="entry name" value="TEA_2"/>
    <property type="match status" value="1"/>
</dbReference>
<dbReference type="AlphaFoldDB" id="A0A194RDC3"/>
<keyword evidence="9" id="KW-1185">Reference proteome</keyword>
<dbReference type="STRING" id="76193.A0A194RDC3"/>
<feature type="DNA-binding region" description="TEA" evidence="5">
    <location>
        <begin position="85"/>
        <end position="133"/>
    </location>
</feature>
<proteinExistence type="predicted"/>
<dbReference type="InterPro" id="IPR038096">
    <property type="entry name" value="TEA/ATTS_sf"/>
</dbReference>
<dbReference type="InterPro" id="IPR050937">
    <property type="entry name" value="TEC1_TEAD_TF"/>
</dbReference>
<dbReference type="Gene3D" id="6.10.20.40">
    <property type="entry name" value="TEA/ATTS domain"/>
    <property type="match status" value="1"/>
</dbReference>
<dbReference type="InParanoid" id="A0A194RDC3"/>
<dbReference type="GO" id="GO:0005634">
    <property type="term" value="C:nucleus"/>
    <property type="evidence" value="ECO:0007669"/>
    <property type="project" value="UniProtKB-SubCell"/>
</dbReference>
<dbReference type="GO" id="GO:0000981">
    <property type="term" value="F:DNA-binding transcription factor activity, RNA polymerase II-specific"/>
    <property type="evidence" value="ECO:0007669"/>
    <property type="project" value="TreeGrafter"/>
</dbReference>
<evidence type="ECO:0000256" key="5">
    <source>
        <dbReference type="PROSITE-ProRule" id="PRU00505"/>
    </source>
</evidence>
<evidence type="ECO:0000313" key="9">
    <source>
        <dbReference type="Proteomes" id="UP000053240"/>
    </source>
</evidence>
<dbReference type="GO" id="GO:0035329">
    <property type="term" value="P:hippo signaling"/>
    <property type="evidence" value="ECO:0007669"/>
    <property type="project" value="TreeGrafter"/>
</dbReference>
<feature type="domain" description="TEA" evidence="7">
    <location>
        <begin position="85"/>
        <end position="133"/>
    </location>
</feature>
<dbReference type="Proteomes" id="UP000053240">
    <property type="component" value="Unassembled WGS sequence"/>
</dbReference>
<dbReference type="GO" id="GO:0000978">
    <property type="term" value="F:RNA polymerase II cis-regulatory region sequence-specific DNA binding"/>
    <property type="evidence" value="ECO:0007669"/>
    <property type="project" value="TreeGrafter"/>
</dbReference>